<dbReference type="EMBL" id="AAVT01000001">
    <property type="protein sequence ID" value="EAW32954.1"/>
    <property type="molecule type" value="Genomic_DNA"/>
</dbReference>
<comment type="similarity">
    <text evidence="1">Belongs to the short-chain dehydrogenases/reductases (SDR) family.</text>
</comment>
<dbReference type="InterPro" id="IPR002347">
    <property type="entry name" value="SDR_fam"/>
</dbReference>
<dbReference type="InterPro" id="IPR036291">
    <property type="entry name" value="NAD(P)-bd_dom_sf"/>
</dbReference>
<evidence type="ECO:0000256" key="2">
    <source>
        <dbReference type="ARBA" id="ARBA00023002"/>
    </source>
</evidence>
<gene>
    <name evidence="4" type="ORF">GP2143_16901</name>
</gene>
<evidence type="ECO:0000256" key="3">
    <source>
        <dbReference type="ARBA" id="ARBA00071493"/>
    </source>
</evidence>
<dbReference type="eggNOG" id="COG1028">
    <property type="taxonomic scope" value="Bacteria"/>
</dbReference>
<dbReference type="FunFam" id="3.40.50.720:FF:000594">
    <property type="entry name" value="Short-chain oxidoreductase"/>
    <property type="match status" value="1"/>
</dbReference>
<accession>A0YA00</accession>
<dbReference type="PANTHER" id="PTHR24320">
    <property type="entry name" value="RETINOL DEHYDROGENASE"/>
    <property type="match status" value="1"/>
</dbReference>
<keyword evidence="2" id="KW-0560">Oxidoreductase</keyword>
<evidence type="ECO:0000256" key="1">
    <source>
        <dbReference type="ARBA" id="ARBA00006484"/>
    </source>
</evidence>
<comment type="caution">
    <text evidence="4">The sequence shown here is derived from an EMBL/GenBank/DDBJ whole genome shotgun (WGS) entry which is preliminary data.</text>
</comment>
<dbReference type="AlphaFoldDB" id="A0YA00"/>
<organism evidence="4 5">
    <name type="scientific">marine gamma proteobacterium HTCC2143</name>
    <dbReference type="NCBI Taxonomy" id="247633"/>
    <lineage>
        <taxon>Bacteria</taxon>
        <taxon>Pseudomonadati</taxon>
        <taxon>Pseudomonadota</taxon>
        <taxon>Gammaproteobacteria</taxon>
        <taxon>Cellvibrionales</taxon>
        <taxon>Spongiibacteraceae</taxon>
        <taxon>BD1-7 clade</taxon>
    </lineage>
</organism>
<dbReference type="SUPFAM" id="SSF51735">
    <property type="entry name" value="NAD(P)-binding Rossmann-fold domains"/>
    <property type="match status" value="1"/>
</dbReference>
<keyword evidence="5" id="KW-1185">Reference proteome</keyword>
<dbReference type="Gene3D" id="3.40.50.720">
    <property type="entry name" value="NAD(P)-binding Rossmann-like Domain"/>
    <property type="match status" value="1"/>
</dbReference>
<evidence type="ECO:0000313" key="4">
    <source>
        <dbReference type="EMBL" id="EAW32954.1"/>
    </source>
</evidence>
<dbReference type="Proteomes" id="UP000004931">
    <property type="component" value="Unassembled WGS sequence"/>
</dbReference>
<sequence>MATSNFGYRSTALDVVSGINLSNKNAIVTGGYSGIGIETVVALATAGANVTIAGRDLSRAERTADELNSKGLLGVVDAMSLDLGSLQSVKGFVESYCASHASLEILVNNAGVMACPFETTTDGFELQFGTNHIGHYALSRLLLPLLLNAESARVVCLSSTGHMISPVIFDDINFSQRKYDAWSSYGQAKTANSLTAVALQQLYGSKGVDAFAVHPGGIMTSLQRHMEQKDIEARGWVDAEGNINERFKTVEQGASTSTWAATASELTAKGGVYLEDCDFAEVVASRPDYPKGVIAYAVDSEAARQLWQISESMILDKFSDYFA</sequence>
<dbReference type="OrthoDB" id="109589at2"/>
<reference evidence="4 5" key="1">
    <citation type="journal article" date="2010" name="J. Bacteriol.">
        <title>Genome sequence of the oligotrophic marine Gammaproteobacterium HTCC2143, isolated from the Oregon Coast.</title>
        <authorList>
            <person name="Oh H.M."/>
            <person name="Kang I."/>
            <person name="Ferriera S."/>
            <person name="Giovannoni S.J."/>
            <person name="Cho J.C."/>
        </authorList>
    </citation>
    <scope>NUCLEOTIDE SEQUENCE [LARGE SCALE GENOMIC DNA]</scope>
    <source>
        <strain evidence="4 5">HTCC2143</strain>
    </source>
</reference>
<name>A0YA00_9GAMM</name>
<proteinExistence type="inferred from homology"/>
<dbReference type="PRINTS" id="PR00081">
    <property type="entry name" value="GDHRDH"/>
</dbReference>
<dbReference type="GO" id="GO:0016491">
    <property type="term" value="F:oxidoreductase activity"/>
    <property type="evidence" value="ECO:0007669"/>
    <property type="project" value="UniProtKB-KW"/>
</dbReference>
<protein>
    <recommendedName>
        <fullName evidence="3">Probable oxidoreductase</fullName>
    </recommendedName>
</protein>
<dbReference type="PANTHER" id="PTHR24320:SF272">
    <property type="entry name" value="NAD(P)-BINDING ROSSMANN-FOLD SUPERFAMILY PROTEIN"/>
    <property type="match status" value="1"/>
</dbReference>
<dbReference type="STRING" id="247633.GP2143_16901"/>
<dbReference type="Pfam" id="PF00106">
    <property type="entry name" value="adh_short"/>
    <property type="match status" value="1"/>
</dbReference>
<evidence type="ECO:0000313" key="5">
    <source>
        <dbReference type="Proteomes" id="UP000004931"/>
    </source>
</evidence>